<organism evidence="1 2">
    <name type="scientific">Aureibacter tunicatorum</name>
    <dbReference type="NCBI Taxonomy" id="866807"/>
    <lineage>
        <taxon>Bacteria</taxon>
        <taxon>Pseudomonadati</taxon>
        <taxon>Bacteroidota</taxon>
        <taxon>Cytophagia</taxon>
        <taxon>Cytophagales</taxon>
        <taxon>Persicobacteraceae</taxon>
        <taxon>Aureibacter</taxon>
    </lineage>
</organism>
<dbReference type="Proteomes" id="UP001185092">
    <property type="component" value="Unassembled WGS sequence"/>
</dbReference>
<reference evidence="1" key="1">
    <citation type="submission" date="2023-07" db="EMBL/GenBank/DDBJ databases">
        <title>Genomic Encyclopedia of Type Strains, Phase IV (KMG-IV): sequencing the most valuable type-strain genomes for metagenomic binning, comparative biology and taxonomic classification.</title>
        <authorList>
            <person name="Goeker M."/>
        </authorList>
    </citation>
    <scope>NUCLEOTIDE SEQUENCE</scope>
    <source>
        <strain evidence="1">DSM 26174</strain>
    </source>
</reference>
<sequence length="302" mass="34060">MKRIALFFSILAFYGCGNDGKKNNDDQAFINSLDSMTLEQPTVSEEVVGDIIQQVPTPLEISFLIKNSGAKYTNEILNNSDKVTSYNSNFKKAINLGIFGTDLGYANIYNENQDALDYLTSIKSLSNDLNIGQFFDFKTIKRLATNSQNLDSLLLITTKNFNKINSHLQDNRRANLSVLILTGGWLEALHVTNQVYASNLANEELKEKIGEQKIVLDNIVLLVDYYKNTDPNIADLSTDLKLLSDAYSGVDFEYDYQEPKFVERDGQLVIEDNSTTIVKVSQEQIQDITKIVEQIRNKLIDV</sequence>
<dbReference type="AlphaFoldDB" id="A0AAE4BQE9"/>
<evidence type="ECO:0000313" key="2">
    <source>
        <dbReference type="Proteomes" id="UP001185092"/>
    </source>
</evidence>
<accession>A0AAE4BQE9</accession>
<proteinExistence type="predicted"/>
<evidence type="ECO:0000313" key="1">
    <source>
        <dbReference type="EMBL" id="MDR6239034.1"/>
    </source>
</evidence>
<dbReference type="EMBL" id="JAVDQD010000002">
    <property type="protein sequence ID" value="MDR6239034.1"/>
    <property type="molecule type" value="Genomic_DNA"/>
</dbReference>
<gene>
    <name evidence="1" type="ORF">HNQ88_002071</name>
</gene>
<name>A0AAE4BQE9_9BACT</name>
<dbReference type="RefSeq" id="WP_309938541.1">
    <property type="nucleotide sequence ID" value="NZ_AP025305.1"/>
</dbReference>
<dbReference type="PROSITE" id="PS51257">
    <property type="entry name" value="PROKAR_LIPOPROTEIN"/>
    <property type="match status" value="1"/>
</dbReference>
<protein>
    <submittedName>
        <fullName evidence="1">Uncharacterized protein</fullName>
    </submittedName>
</protein>
<keyword evidence="2" id="KW-1185">Reference proteome</keyword>
<comment type="caution">
    <text evidence="1">The sequence shown here is derived from an EMBL/GenBank/DDBJ whole genome shotgun (WGS) entry which is preliminary data.</text>
</comment>